<accession>F4R5D1</accession>
<protein>
    <recommendedName>
        <fullName evidence="2">CxC1-like cysteine cluster associated with KDZ transposases domain-containing protein</fullName>
    </recommendedName>
</protein>
<dbReference type="HOGENOM" id="CLU_011407_0_0_1"/>
<organism evidence="4">
    <name type="scientific">Melampsora larici-populina (strain 98AG31 / pathotype 3-4-7)</name>
    <name type="common">Poplar leaf rust fungus</name>
    <dbReference type="NCBI Taxonomy" id="747676"/>
    <lineage>
        <taxon>Eukaryota</taxon>
        <taxon>Fungi</taxon>
        <taxon>Dikarya</taxon>
        <taxon>Basidiomycota</taxon>
        <taxon>Pucciniomycotina</taxon>
        <taxon>Pucciniomycetes</taxon>
        <taxon>Pucciniales</taxon>
        <taxon>Melampsoraceae</taxon>
        <taxon>Melampsora</taxon>
    </lineage>
</organism>
<dbReference type="KEGG" id="mlr:MELLADRAFT_89220"/>
<reference evidence="4" key="1">
    <citation type="journal article" date="2011" name="Proc. Natl. Acad. Sci. U.S.A.">
        <title>Obligate biotrophy features unraveled by the genomic analysis of rust fungi.</title>
        <authorList>
            <person name="Duplessis S."/>
            <person name="Cuomo C.A."/>
            <person name="Lin Y.-C."/>
            <person name="Aerts A."/>
            <person name="Tisserant E."/>
            <person name="Veneault-Fourrey C."/>
            <person name="Joly D.L."/>
            <person name="Hacquard S."/>
            <person name="Amselem J."/>
            <person name="Cantarel B.L."/>
            <person name="Chiu R."/>
            <person name="Coutinho P.M."/>
            <person name="Feau N."/>
            <person name="Field M."/>
            <person name="Frey P."/>
            <person name="Gelhaye E."/>
            <person name="Goldberg J."/>
            <person name="Grabherr M.G."/>
            <person name="Kodira C.D."/>
            <person name="Kohler A."/>
            <person name="Kuees U."/>
            <person name="Lindquist E.A."/>
            <person name="Lucas S.M."/>
            <person name="Mago R."/>
            <person name="Mauceli E."/>
            <person name="Morin E."/>
            <person name="Murat C."/>
            <person name="Pangilinan J.L."/>
            <person name="Park R."/>
            <person name="Pearson M."/>
            <person name="Quesneville H."/>
            <person name="Rouhier N."/>
            <person name="Sakthikumar S."/>
            <person name="Salamov A.A."/>
            <person name="Schmutz J."/>
            <person name="Selles B."/>
            <person name="Shapiro H."/>
            <person name="Tanguay P."/>
            <person name="Tuskan G.A."/>
            <person name="Henrissat B."/>
            <person name="Van de Peer Y."/>
            <person name="Rouze P."/>
            <person name="Ellis J.G."/>
            <person name="Dodds P.N."/>
            <person name="Schein J.E."/>
            <person name="Zhong S."/>
            <person name="Hamelin R.C."/>
            <person name="Grigoriev I.V."/>
            <person name="Szabo L.J."/>
            <person name="Martin F."/>
        </authorList>
    </citation>
    <scope>NUCLEOTIDE SEQUENCE [LARGE SCALE GENOMIC DNA]</scope>
    <source>
        <strain evidence="4">98AG31 / pathotype 3-4-7</strain>
    </source>
</reference>
<dbReference type="EMBL" id="GL883091">
    <property type="protein sequence ID" value="EGG12281.1"/>
    <property type="molecule type" value="Genomic_DNA"/>
</dbReference>
<evidence type="ECO:0000313" key="3">
    <source>
        <dbReference type="EMBL" id="EGG12281.1"/>
    </source>
</evidence>
<dbReference type="VEuPathDB" id="FungiDB:MELLADRAFT_89220"/>
<evidence type="ECO:0000259" key="2">
    <source>
        <dbReference type="Pfam" id="PF18802"/>
    </source>
</evidence>
<dbReference type="InterPro" id="IPR041320">
    <property type="entry name" value="CxC1"/>
</dbReference>
<feature type="domain" description="CxC1-like cysteine cluster associated with KDZ transposases" evidence="2">
    <location>
        <begin position="159"/>
        <end position="261"/>
    </location>
</feature>
<evidence type="ECO:0000256" key="1">
    <source>
        <dbReference type="SAM" id="MobiDB-lite"/>
    </source>
</evidence>
<dbReference type="InParanoid" id="F4R5D1"/>
<dbReference type="PANTHER" id="PTHR33096:SF1">
    <property type="entry name" value="CXC1-LIKE CYSTEINE CLUSTER ASSOCIATED WITH KDZ TRANSPOSASES DOMAIN-CONTAINING PROTEIN"/>
    <property type="match status" value="1"/>
</dbReference>
<dbReference type="PANTHER" id="PTHR33096">
    <property type="entry name" value="CXC2 DOMAIN-CONTAINING PROTEIN"/>
    <property type="match status" value="1"/>
</dbReference>
<gene>
    <name evidence="3" type="ORF">MELLADRAFT_89220</name>
</gene>
<keyword evidence="4" id="KW-1185">Reference proteome</keyword>
<evidence type="ECO:0000313" key="4">
    <source>
        <dbReference type="Proteomes" id="UP000001072"/>
    </source>
</evidence>
<dbReference type="Pfam" id="PF18802">
    <property type="entry name" value="CxC1"/>
    <property type="match status" value="1"/>
</dbReference>
<dbReference type="RefSeq" id="XP_007404656.1">
    <property type="nucleotide sequence ID" value="XM_007404594.1"/>
</dbReference>
<dbReference type="GeneID" id="18935115"/>
<dbReference type="AlphaFoldDB" id="F4R5D1"/>
<proteinExistence type="predicted"/>
<feature type="region of interest" description="Disordered" evidence="1">
    <location>
        <begin position="79"/>
        <end position="115"/>
    </location>
</feature>
<name>F4R5D1_MELLP</name>
<dbReference type="OrthoDB" id="10382400at2759"/>
<dbReference type="Proteomes" id="UP000001072">
    <property type="component" value="Unassembled WGS sequence"/>
</dbReference>
<sequence>MPSKGRSVNCLTGPPKKKRACIVLPGSEAAQLVAKNEANETEWVKKRTQQLKDALANLPTPSTSVTMQNVSLIDISNAEHRESSEDDEEPNDIDNNLISDQLPHTEDAEAPPNTTTTYTEYVKGAYYKSKQLRDARNWAKVLPEMYMAYMTCAQLTSRWGDSSAWNIDRNEQCHCAASDLRHRKVDTVDILERKQLEITFCKCVPDQVRLIRMGFIGGAPVHPEAAYSIRLLRLHHHIWKYCTVRTQGFSLALDEFLDAHSPLMLVEKTNEPRLWRRTLSLAIDAFRHMLRMEEELTIRALLLTALQRLADICPRCFGPLQENGEPDEADYVVCCDGNFQHRRHKAASNESEEKEVLIPSLFIHPDKVAKWDPGLSKQEQEKEYKVCIQIEF</sequence>